<organism evidence="3 4">
    <name type="scientific">Leptospira kirschneri str. H1</name>
    <dbReference type="NCBI Taxonomy" id="1049966"/>
    <lineage>
        <taxon>Bacteria</taxon>
        <taxon>Pseudomonadati</taxon>
        <taxon>Spirochaetota</taxon>
        <taxon>Spirochaetia</taxon>
        <taxon>Leptospirales</taxon>
        <taxon>Leptospiraceae</taxon>
        <taxon>Leptospira</taxon>
    </lineage>
</organism>
<dbReference type="PANTHER" id="PTHR33993">
    <property type="entry name" value="GLYOXALASE-RELATED"/>
    <property type="match status" value="1"/>
</dbReference>
<dbReference type="PANTHER" id="PTHR33993:SF5">
    <property type="entry name" value="GLYOXALASE"/>
    <property type="match status" value="1"/>
</dbReference>
<dbReference type="CDD" id="cd06587">
    <property type="entry name" value="VOC"/>
    <property type="match status" value="1"/>
</dbReference>
<accession>A0A0E2B780</accession>
<dbReference type="InterPro" id="IPR037523">
    <property type="entry name" value="VOC_core"/>
</dbReference>
<feature type="domain" description="VOC" evidence="2">
    <location>
        <begin position="23"/>
        <end position="140"/>
    </location>
</feature>
<gene>
    <name evidence="3" type="ORF">LEP1GSC081_3946</name>
</gene>
<dbReference type="InterPro" id="IPR029068">
    <property type="entry name" value="Glyas_Bleomycin-R_OHBP_Dase"/>
</dbReference>
<dbReference type="RefSeq" id="WP_004764562.1">
    <property type="nucleotide sequence ID" value="NZ_AHMY02000016.1"/>
</dbReference>
<sequence length="141" mass="16176">MEDPKDQAENSTSPIDTTPKATGIGGIFFFSNNPQETKEWYAKNLGLETNEWGSTFESRDVNKPDEINYLQWSLFKKGSEYFSPSKKDFMINYRVQNIEGLVDKLKQNGVTILDSITSYDYGKFVHIMDAEGNKIELWEPS</sequence>
<dbReference type="Gene3D" id="3.10.180.10">
    <property type="entry name" value="2,3-Dihydroxybiphenyl 1,2-Dioxygenase, domain 1"/>
    <property type="match status" value="1"/>
</dbReference>
<feature type="region of interest" description="Disordered" evidence="1">
    <location>
        <begin position="1"/>
        <end position="20"/>
    </location>
</feature>
<evidence type="ECO:0000313" key="4">
    <source>
        <dbReference type="Proteomes" id="UP000006253"/>
    </source>
</evidence>
<comment type="caution">
    <text evidence="3">The sequence shown here is derived from an EMBL/GenBank/DDBJ whole genome shotgun (WGS) entry which is preliminary data.</text>
</comment>
<dbReference type="EMBL" id="AHMY02000016">
    <property type="protein sequence ID" value="EKO17044.1"/>
    <property type="molecule type" value="Genomic_DNA"/>
</dbReference>
<evidence type="ECO:0000256" key="1">
    <source>
        <dbReference type="SAM" id="MobiDB-lite"/>
    </source>
</evidence>
<evidence type="ECO:0000259" key="2">
    <source>
        <dbReference type="PROSITE" id="PS51819"/>
    </source>
</evidence>
<proteinExistence type="predicted"/>
<dbReference type="InterPro" id="IPR052164">
    <property type="entry name" value="Anthracycline_SecMetBiosynth"/>
</dbReference>
<dbReference type="SUPFAM" id="SSF54593">
    <property type="entry name" value="Glyoxalase/Bleomycin resistance protein/Dihydroxybiphenyl dioxygenase"/>
    <property type="match status" value="1"/>
</dbReference>
<dbReference type="Proteomes" id="UP000006253">
    <property type="component" value="Unassembled WGS sequence"/>
</dbReference>
<feature type="compositionally biased region" description="Polar residues" evidence="1">
    <location>
        <begin position="9"/>
        <end position="20"/>
    </location>
</feature>
<dbReference type="PROSITE" id="PS51819">
    <property type="entry name" value="VOC"/>
    <property type="match status" value="1"/>
</dbReference>
<name>A0A0E2B780_9LEPT</name>
<dbReference type="AlphaFoldDB" id="A0A0E2B780"/>
<protein>
    <submittedName>
        <fullName evidence="3">Glyoxalase-like domain protein</fullName>
    </submittedName>
</protein>
<evidence type="ECO:0000313" key="3">
    <source>
        <dbReference type="EMBL" id="EKO17044.1"/>
    </source>
</evidence>
<reference evidence="3 4" key="1">
    <citation type="submission" date="2012-10" db="EMBL/GenBank/DDBJ databases">
        <authorList>
            <person name="Harkins D.M."/>
            <person name="Durkin A.S."/>
            <person name="Brinkac L.M."/>
            <person name="Selengut J.D."/>
            <person name="Sanka R."/>
            <person name="DePew J."/>
            <person name="Purushe J."/>
            <person name="Peacock S.J."/>
            <person name="Thaipadungpanit J."/>
            <person name="Wuthiekanun V.W."/>
            <person name="Day N.P."/>
            <person name="Vinetz J.M."/>
            <person name="Sutton G.G."/>
            <person name="Nelson W.C."/>
            <person name="Fouts D.E."/>
        </authorList>
    </citation>
    <scope>NUCLEOTIDE SEQUENCE [LARGE SCALE GENOMIC DNA]</scope>
    <source>
        <strain evidence="3 4">H1</strain>
    </source>
</reference>